<evidence type="ECO:0000256" key="1">
    <source>
        <dbReference type="SAM" id="MobiDB-lite"/>
    </source>
</evidence>
<gene>
    <name evidence="2" type="ORF">J2Z31_004032</name>
</gene>
<protein>
    <recommendedName>
        <fullName evidence="4">PE-PGRS family protein</fullName>
    </recommendedName>
</protein>
<organism evidence="2 3">
    <name type="scientific">Sinorhizobium kostiense</name>
    <dbReference type="NCBI Taxonomy" id="76747"/>
    <lineage>
        <taxon>Bacteria</taxon>
        <taxon>Pseudomonadati</taxon>
        <taxon>Pseudomonadota</taxon>
        <taxon>Alphaproteobacteria</taxon>
        <taxon>Hyphomicrobiales</taxon>
        <taxon>Rhizobiaceae</taxon>
        <taxon>Sinorhizobium/Ensifer group</taxon>
        <taxon>Sinorhizobium</taxon>
    </lineage>
</organism>
<keyword evidence="3" id="KW-1185">Reference proteome</keyword>
<proteinExistence type="predicted"/>
<accession>A0ABS4R497</accession>
<feature type="region of interest" description="Disordered" evidence="1">
    <location>
        <begin position="1"/>
        <end position="32"/>
    </location>
</feature>
<sequence length="198" mass="18920">MPIAQFSTDTINLTNPTAGDANAGNGGDGTNNGDVNYTPTAFVANTQTVIGSAPTVFNGDLVGQTAGWTAGTADGGDVVQIPVAVLATLTNTGIGGAAGGANSNGSQTNNSGGNVAAVDADTTATQNTTLVAGQNATILAGVGGAGGSGNAAVGGDISAALVHSNPIAETTTTTNTTAVTNILDDINNTFGNIADIGI</sequence>
<feature type="compositionally biased region" description="Low complexity" evidence="1">
    <location>
        <begin position="14"/>
        <end position="23"/>
    </location>
</feature>
<evidence type="ECO:0008006" key="4">
    <source>
        <dbReference type="Google" id="ProtNLM"/>
    </source>
</evidence>
<feature type="compositionally biased region" description="Polar residues" evidence="1">
    <location>
        <begin position="1"/>
        <end position="13"/>
    </location>
</feature>
<name>A0ABS4R497_9HYPH</name>
<evidence type="ECO:0000313" key="2">
    <source>
        <dbReference type="EMBL" id="MBP2237514.1"/>
    </source>
</evidence>
<evidence type="ECO:0000313" key="3">
    <source>
        <dbReference type="Proteomes" id="UP000730739"/>
    </source>
</evidence>
<dbReference type="RefSeq" id="WP_209603653.1">
    <property type="nucleotide sequence ID" value="NZ_JAGILA010000005.1"/>
</dbReference>
<reference evidence="2 3" key="1">
    <citation type="submission" date="2021-03" db="EMBL/GenBank/DDBJ databases">
        <title>Genomic Encyclopedia of Type Strains, Phase IV (KMG-IV): sequencing the most valuable type-strain genomes for metagenomic binning, comparative biology and taxonomic classification.</title>
        <authorList>
            <person name="Goeker M."/>
        </authorList>
    </citation>
    <scope>NUCLEOTIDE SEQUENCE [LARGE SCALE GENOMIC DNA]</scope>
    <source>
        <strain evidence="2 3">DSM 13372</strain>
    </source>
</reference>
<dbReference type="Proteomes" id="UP000730739">
    <property type="component" value="Unassembled WGS sequence"/>
</dbReference>
<dbReference type="EMBL" id="JAGILA010000005">
    <property type="protein sequence ID" value="MBP2237514.1"/>
    <property type="molecule type" value="Genomic_DNA"/>
</dbReference>
<comment type="caution">
    <text evidence="2">The sequence shown here is derived from an EMBL/GenBank/DDBJ whole genome shotgun (WGS) entry which is preliminary data.</text>
</comment>